<evidence type="ECO:0000259" key="2">
    <source>
        <dbReference type="Pfam" id="PF05088"/>
    </source>
</evidence>
<dbReference type="Pfam" id="PF05088">
    <property type="entry name" value="Bac_GDH_CD"/>
    <property type="match status" value="1"/>
</dbReference>
<dbReference type="Pfam" id="PF21073">
    <property type="entry name" value="GDH_HM1"/>
    <property type="match status" value="1"/>
</dbReference>
<dbReference type="PANTHER" id="PTHR43403">
    <property type="entry name" value="NAD-SPECIFIC GLUTAMATE DEHYDROGENASE"/>
    <property type="match status" value="1"/>
</dbReference>
<dbReference type="Pfam" id="PF21077">
    <property type="entry name" value="GDH_ACT3"/>
    <property type="match status" value="1"/>
</dbReference>
<dbReference type="InterPro" id="IPR049058">
    <property type="entry name" value="NAD_Glu_DH_HM2"/>
</dbReference>
<evidence type="ECO:0000259" key="4">
    <source>
        <dbReference type="Pfam" id="PF21075"/>
    </source>
</evidence>
<keyword evidence="8" id="KW-1185">Reference proteome</keyword>
<dbReference type="Gene3D" id="3.40.50.720">
    <property type="entry name" value="NAD(P)-binding Rossmann-like Domain"/>
    <property type="match status" value="1"/>
</dbReference>
<accession>A0ABS5Q9Z0</accession>
<protein>
    <submittedName>
        <fullName evidence="7">NAD-glutamate dehydrogenase</fullName>
    </submittedName>
</protein>
<feature type="domain" description="NAD-glutamate dehydrogenase ACT3" evidence="6">
    <location>
        <begin position="539"/>
        <end position="601"/>
    </location>
</feature>
<evidence type="ECO:0000313" key="8">
    <source>
        <dbReference type="Proteomes" id="UP000766336"/>
    </source>
</evidence>
<comment type="caution">
    <text evidence="7">The sequence shown here is derived from an EMBL/GenBank/DDBJ whole genome shotgun (WGS) entry which is preliminary data.</text>
</comment>
<keyword evidence="1" id="KW-0560">Oxidoreductase</keyword>
<dbReference type="InterPro" id="IPR024727">
    <property type="entry name" value="NAD_Glu_DH_N_ACT1"/>
</dbReference>
<dbReference type="RefSeq" id="WP_213668880.1">
    <property type="nucleotide sequence ID" value="NZ_JAHCDA010000001.1"/>
</dbReference>
<feature type="domain" description="NAD-glutamate dehydrogenase ACT2" evidence="5">
    <location>
        <begin position="390"/>
        <end position="476"/>
    </location>
</feature>
<dbReference type="Pfam" id="PF21074">
    <property type="entry name" value="GDH_C"/>
    <property type="match status" value="1"/>
</dbReference>
<dbReference type="InterPro" id="IPR049056">
    <property type="entry name" value="NAD_Glu_DH_HM3"/>
</dbReference>
<dbReference type="InterPro" id="IPR048381">
    <property type="entry name" value="GDH_C"/>
</dbReference>
<dbReference type="Pfam" id="PF21079">
    <property type="entry name" value="GDH_HM2"/>
    <property type="match status" value="1"/>
</dbReference>
<feature type="domain" description="NAD-glutamate dehydrogenase catalytic" evidence="2">
    <location>
        <begin position="706"/>
        <end position="1192"/>
    </location>
</feature>
<dbReference type="Proteomes" id="UP000766336">
    <property type="component" value="Unassembled WGS sequence"/>
</dbReference>
<dbReference type="PIRSF" id="PIRSF036761">
    <property type="entry name" value="GDH_Mll4104"/>
    <property type="match status" value="1"/>
</dbReference>
<dbReference type="Pfam" id="PF21078">
    <property type="entry name" value="GDH_HM3"/>
    <property type="match status" value="1"/>
</dbReference>
<evidence type="ECO:0000259" key="6">
    <source>
        <dbReference type="Pfam" id="PF21077"/>
    </source>
</evidence>
<dbReference type="InterPro" id="IPR049064">
    <property type="entry name" value="NAD_Glu_DH_ACT3"/>
</dbReference>
<dbReference type="SUPFAM" id="SSF51735">
    <property type="entry name" value="NAD(P)-binding Rossmann-fold domains"/>
    <property type="match status" value="1"/>
</dbReference>
<dbReference type="SUPFAM" id="SSF53223">
    <property type="entry name" value="Aminoacid dehydrogenase-like, N-terminal domain"/>
    <property type="match status" value="1"/>
</dbReference>
<reference evidence="7 8" key="1">
    <citation type="submission" date="2021-05" db="EMBL/GenBank/DDBJ databases">
        <title>Roseococcus sp. XZZS9, whole genome shotgun sequencing project.</title>
        <authorList>
            <person name="Zhao G."/>
            <person name="Shen L."/>
        </authorList>
    </citation>
    <scope>NUCLEOTIDE SEQUENCE [LARGE SCALE GENOMIC DNA]</scope>
    <source>
        <strain evidence="7 8">XZZS9</strain>
    </source>
</reference>
<dbReference type="EMBL" id="JAHCDA010000001">
    <property type="protein sequence ID" value="MBS7810248.1"/>
    <property type="molecule type" value="Genomic_DNA"/>
</dbReference>
<dbReference type="InterPro" id="IPR046346">
    <property type="entry name" value="Aminoacid_DH-like_N_sf"/>
</dbReference>
<name>A0ABS5Q9Z0_9PROT</name>
<dbReference type="InterPro" id="IPR036291">
    <property type="entry name" value="NAD(P)-bd_dom_sf"/>
</dbReference>
<feature type="domain" description="NAD-specific glutamate dehydrogenase C-terminal" evidence="3">
    <location>
        <begin position="1238"/>
        <end position="1525"/>
    </location>
</feature>
<organism evidence="7 8">
    <name type="scientific">Roseococcus pinisoli</name>
    <dbReference type="NCBI Taxonomy" id="2835040"/>
    <lineage>
        <taxon>Bacteria</taxon>
        <taxon>Pseudomonadati</taxon>
        <taxon>Pseudomonadota</taxon>
        <taxon>Alphaproteobacteria</taxon>
        <taxon>Acetobacterales</taxon>
        <taxon>Roseomonadaceae</taxon>
        <taxon>Roseococcus</taxon>
    </lineage>
</organism>
<evidence type="ECO:0000256" key="1">
    <source>
        <dbReference type="ARBA" id="ARBA00023002"/>
    </source>
</evidence>
<evidence type="ECO:0000259" key="5">
    <source>
        <dbReference type="Pfam" id="PF21076"/>
    </source>
</evidence>
<proteinExistence type="predicted"/>
<dbReference type="InterPro" id="IPR049059">
    <property type="entry name" value="NAD_Glu_DH_HM1"/>
</dbReference>
<dbReference type="Pfam" id="PF21075">
    <property type="entry name" value="GDH_ACT1"/>
    <property type="match status" value="1"/>
</dbReference>
<dbReference type="InterPro" id="IPR028971">
    <property type="entry name" value="NAD-GDH_cat"/>
</dbReference>
<dbReference type="Pfam" id="PF21076">
    <property type="entry name" value="GDH_ACT2"/>
    <property type="match status" value="1"/>
</dbReference>
<dbReference type="PANTHER" id="PTHR43403:SF1">
    <property type="entry name" value="NAD-SPECIFIC GLUTAMATE DEHYDROGENASE"/>
    <property type="match status" value="1"/>
</dbReference>
<dbReference type="InterPro" id="IPR049062">
    <property type="entry name" value="NAD_Glu_DH_ACT2"/>
</dbReference>
<gene>
    <name evidence="7" type="ORF">KHU32_04815</name>
</gene>
<sequence>MPEAPLPADPVRDEVLAAAAHGLPPLAVALLPRLFAGIPTGELASRSPAALGEAAASLASLAAQRQPGEGKLRLLPPASGRGAHGIAEVVTDDMPFLVDSVLGALTRQGRVVKELLHPILPMTREASGALTAIGEGPLRESLMRVTIAAGAGSLLPGMQPGGWPEVEAALRKALDDVRAATGDFDAMAALLDRAGTEMGEDAESREFLAWMRGENFVLLGHRRFMLEGEGARIIEAENLGLLRDPRLPVFDTLANLPALNPRIRAALTEHAPITVAKANMRSTVHRPQHADVIATRILGADGQVVGARLFLGLFAAGAYNRNPRSIPLLRGRVERILEAAGVAPDSHDGRALRNIMDTWPRDELFQATEAEILAGARQALDLSIRPRPALYFRPDPFGRFVSVIAWLPRESFDSQLRSRVGEMLARAHGGRLSAFYIALGDSPLVRIHYIIGTDPARLVAPDRVALDAAVTQMARSFDDRLGEALTAERGEAAAATVTLQWRDAFPPAYEETESVAQAAADLALAETALASGRTEAAVISPPGEGPRRLVLRLAVPGSSLALADALPLFDSLDLRAIEEVTYKLTPQGSAPVSLHAFALDTGCDILPGREALLLDALETLIAGEIEADGFNRLVLRAGLDWRECWLIRSMYRWLKQVGFPFAQESVAAALAATPEAARLLADLFHRRFDPAGAQRDEATLDAAWAAMLEKVFDPDTDRILQRLRRMLDGMLRTNFYQRKPYLAFKLDSAIAGDMPAPRPWREIFVHNAAMEGCHLRAGPVARGGIRWSDRREDFRTEILGLLKAQRLKNVVIVPTGAKGGFVLKGTVPTEREAFQQTGIAAYRTLVRAMLDLTDNLRGTEVITAPDTIRRDGDDPYIVAAADKGTATFSDIANGLSAEYGFWLDDAFASGGSAGYDHKGMGITARGAWVMIERHFVEALGRSIHDAPFTVAGVGDMSGDVFGNGLLISRQTKLRAAFDHRHIFLDPDPDPAGSHAERERLFALPRSSWADYDAKLISQGGGVFPRNLKTIPLSKEAKAMLGLTADRAEPAAVLQAILRMEADLLYFGGIGTYVKAAAESQAEAGDRANDAIRIDGREIRAKIVGEGANLGVTQAGRIEAARNGTRINTDALDNSAGVSTSDHEVNIKILLADVEAEGMMTRKQRDELMERMTDEVAGLVLRDNELQSVAVSLEVRAGAAALAAQGALMTRLEQEGLLDRAQAGGLPDDAALAARMARGEGLTRPEVAALLPFAKLWLGEAVVDSALPDDPVFAPLLADYFPTPLREERFAKYVARHRLRRDLIATGLANQVANRLGCAGLARLVAEAEPAEVVGAVWLASELFGLEARFEEAEQAPAEPRLAAQATLRTLLEAAAVELMAPARTGLAAAIATLRDGIATLASGEMAARADDASGLPGDLGGFVAAAPGLAAAPSIVQLARASGATPAAAAAAWNEAGAAVHLDALAEAARRMPVPGLYGDRARAALLADLRNTQARLAAGRLAGSAVEGPVTEAVRKLVREAAAAGDVAAVTVAARALATLAVASA</sequence>
<dbReference type="InterPro" id="IPR007780">
    <property type="entry name" value="NAD_Glu_DH_bac"/>
</dbReference>
<evidence type="ECO:0000313" key="7">
    <source>
        <dbReference type="EMBL" id="MBS7810248.1"/>
    </source>
</evidence>
<evidence type="ECO:0000259" key="3">
    <source>
        <dbReference type="Pfam" id="PF21074"/>
    </source>
</evidence>
<feature type="domain" description="NAD-glutamate dehydrogenase N-terminal ACT1" evidence="4">
    <location>
        <begin position="32"/>
        <end position="148"/>
    </location>
</feature>